<dbReference type="PANTHER" id="PTHR11461:SF211">
    <property type="entry name" value="GH10112P-RELATED"/>
    <property type="match status" value="1"/>
</dbReference>
<dbReference type="OMA" id="QHKQTGA"/>
<dbReference type="InParanoid" id="D2VFT7"/>
<dbReference type="PROSITE" id="PS00284">
    <property type="entry name" value="SERPIN"/>
    <property type="match status" value="1"/>
</dbReference>
<protein>
    <submittedName>
        <fullName evidence="4">Predicted protein</fullName>
    </submittedName>
</protein>
<dbReference type="SUPFAM" id="SSF56574">
    <property type="entry name" value="Serpins"/>
    <property type="match status" value="1"/>
</dbReference>
<reference evidence="4 5" key="1">
    <citation type="journal article" date="2010" name="Cell">
        <title>The genome of Naegleria gruberi illuminates early eukaryotic versatility.</title>
        <authorList>
            <person name="Fritz-Laylin L.K."/>
            <person name="Prochnik S.E."/>
            <person name="Ginger M.L."/>
            <person name="Dacks J.B."/>
            <person name="Carpenter M.L."/>
            <person name="Field M.C."/>
            <person name="Kuo A."/>
            <person name="Paredez A."/>
            <person name="Chapman J."/>
            <person name="Pham J."/>
            <person name="Shu S."/>
            <person name="Neupane R."/>
            <person name="Cipriano M."/>
            <person name="Mancuso J."/>
            <person name="Tu H."/>
            <person name="Salamov A."/>
            <person name="Lindquist E."/>
            <person name="Shapiro H."/>
            <person name="Lucas S."/>
            <person name="Grigoriev I.V."/>
            <person name="Cande W.Z."/>
            <person name="Fulton C."/>
            <person name="Rokhsar D.S."/>
            <person name="Dawson S.C."/>
        </authorList>
    </citation>
    <scope>NUCLEOTIDE SEQUENCE [LARGE SCALE GENOMIC DNA]</scope>
    <source>
        <strain evidence="4 5">NEG-M</strain>
    </source>
</reference>
<dbReference type="Gene3D" id="3.30.497.10">
    <property type="entry name" value="Antithrombin, subunit I, domain 2"/>
    <property type="match status" value="1"/>
</dbReference>
<dbReference type="EMBL" id="GG738869">
    <property type="protein sequence ID" value="EFC44137.1"/>
    <property type="molecule type" value="Genomic_DNA"/>
</dbReference>
<keyword evidence="5" id="KW-1185">Reference proteome</keyword>
<dbReference type="GO" id="GO:0004867">
    <property type="term" value="F:serine-type endopeptidase inhibitor activity"/>
    <property type="evidence" value="ECO:0007669"/>
    <property type="project" value="InterPro"/>
</dbReference>
<dbReference type="Proteomes" id="UP000006671">
    <property type="component" value="Unassembled WGS sequence"/>
</dbReference>
<dbReference type="CDD" id="cd00172">
    <property type="entry name" value="serpin"/>
    <property type="match status" value="1"/>
</dbReference>
<dbReference type="InterPro" id="IPR023796">
    <property type="entry name" value="Serpin_dom"/>
</dbReference>
<gene>
    <name evidence="4" type="ORF">NAEGRDRAFT_49183</name>
</gene>
<dbReference type="VEuPathDB" id="AmoebaDB:NAEGRDRAFT_49183"/>
<evidence type="ECO:0000256" key="2">
    <source>
        <dbReference type="RuleBase" id="RU000411"/>
    </source>
</evidence>
<dbReference type="InterPro" id="IPR036186">
    <property type="entry name" value="Serpin_sf"/>
</dbReference>
<dbReference type="RefSeq" id="XP_002676881.1">
    <property type="nucleotide sequence ID" value="XM_002676835.1"/>
</dbReference>
<organism evidence="5">
    <name type="scientific">Naegleria gruberi</name>
    <name type="common">Amoeba</name>
    <dbReference type="NCBI Taxonomy" id="5762"/>
    <lineage>
        <taxon>Eukaryota</taxon>
        <taxon>Discoba</taxon>
        <taxon>Heterolobosea</taxon>
        <taxon>Tetramitia</taxon>
        <taxon>Eutetramitia</taxon>
        <taxon>Vahlkampfiidae</taxon>
        <taxon>Naegleria</taxon>
    </lineage>
</organism>
<feature type="domain" description="Serpin" evidence="3">
    <location>
        <begin position="8"/>
        <end position="376"/>
    </location>
</feature>
<dbReference type="STRING" id="5762.D2VFT7"/>
<dbReference type="GO" id="GO:0005615">
    <property type="term" value="C:extracellular space"/>
    <property type="evidence" value="ECO:0007669"/>
    <property type="project" value="InterPro"/>
</dbReference>
<dbReference type="Pfam" id="PF00079">
    <property type="entry name" value="Serpin"/>
    <property type="match status" value="1"/>
</dbReference>
<dbReference type="KEGG" id="ngr:NAEGRDRAFT_49183"/>
<comment type="similarity">
    <text evidence="1 2">Belongs to the serpin family.</text>
</comment>
<evidence type="ECO:0000256" key="1">
    <source>
        <dbReference type="ARBA" id="ARBA00009500"/>
    </source>
</evidence>
<dbReference type="SMART" id="SM00093">
    <property type="entry name" value="SERPIN"/>
    <property type="match status" value="1"/>
</dbReference>
<dbReference type="InterPro" id="IPR000215">
    <property type="entry name" value="Serpin_fam"/>
</dbReference>
<evidence type="ECO:0000259" key="3">
    <source>
        <dbReference type="SMART" id="SM00093"/>
    </source>
</evidence>
<dbReference type="eggNOG" id="KOG2392">
    <property type="taxonomic scope" value="Eukaryota"/>
</dbReference>
<dbReference type="PANTHER" id="PTHR11461">
    <property type="entry name" value="SERINE PROTEASE INHIBITOR, SERPIN"/>
    <property type="match status" value="1"/>
</dbReference>
<dbReference type="OrthoDB" id="671595at2759"/>
<dbReference type="Gene3D" id="2.30.39.10">
    <property type="entry name" value="Alpha-1-antitrypsin, domain 1"/>
    <property type="match status" value="1"/>
</dbReference>
<name>D2VFT7_NAEGR</name>
<evidence type="ECO:0000313" key="5">
    <source>
        <dbReference type="Proteomes" id="UP000006671"/>
    </source>
</evidence>
<sequence>MNHHHHDNDHQSKKQEENVVLSPISIFISFLMTLNGARGETLEQLFKLLSIDNEKSLGEWRNQELVPYANGIIESIGSSQVLKIANGLFVAERIELQSEFEQLTSNIFKSCVQSCNFDNAESSADTINKWVEEKTQKMIKGLVSPSAFNSETLLVLVNAVHFLGNWKLPFDPNDTFDYEFTSHVFPNKKIPTMSKYNERVAYGNEKDYHWVALPYSDANYRMTIITTRETEVNEQNEREFNSWFCKKLDSGKSLKQLFSVSSEELSYMYIPKFDIEYSIDLTETLSQDPFSVKNVFSNADFSEMTTVETVKISKVIHKAIIKVDEFGTKAAAATAIIAEEDNDIEELYFTADRPFIYFISHVPSGSVIFVGKFIGMP</sequence>
<dbReference type="InterPro" id="IPR023795">
    <property type="entry name" value="Serpin_CS"/>
</dbReference>
<dbReference type="GeneID" id="8848121"/>
<evidence type="ECO:0000313" key="4">
    <source>
        <dbReference type="EMBL" id="EFC44137.1"/>
    </source>
</evidence>
<dbReference type="AlphaFoldDB" id="D2VFT7"/>
<dbReference type="InterPro" id="IPR042178">
    <property type="entry name" value="Serpin_sf_1"/>
</dbReference>
<accession>D2VFT7</accession>
<proteinExistence type="inferred from homology"/>
<dbReference type="InterPro" id="IPR042185">
    <property type="entry name" value="Serpin_sf_2"/>
</dbReference>